<protein>
    <submittedName>
        <fullName evidence="2">Uncharacterized protein</fullName>
    </submittedName>
</protein>
<organism evidence="2 3">
    <name type="scientific">Trichocladium antarcticum</name>
    <dbReference type="NCBI Taxonomy" id="1450529"/>
    <lineage>
        <taxon>Eukaryota</taxon>
        <taxon>Fungi</taxon>
        <taxon>Dikarya</taxon>
        <taxon>Ascomycota</taxon>
        <taxon>Pezizomycotina</taxon>
        <taxon>Sordariomycetes</taxon>
        <taxon>Sordariomycetidae</taxon>
        <taxon>Sordariales</taxon>
        <taxon>Chaetomiaceae</taxon>
        <taxon>Trichocladium</taxon>
    </lineage>
</organism>
<reference evidence="2" key="1">
    <citation type="journal article" date="2023" name="Mol. Phylogenet. Evol.">
        <title>Genome-scale phylogeny and comparative genomics of the fungal order Sordariales.</title>
        <authorList>
            <person name="Hensen N."/>
            <person name="Bonometti L."/>
            <person name="Westerberg I."/>
            <person name="Brannstrom I.O."/>
            <person name="Guillou S."/>
            <person name="Cros-Aarteil S."/>
            <person name="Calhoun S."/>
            <person name="Haridas S."/>
            <person name="Kuo A."/>
            <person name="Mondo S."/>
            <person name="Pangilinan J."/>
            <person name="Riley R."/>
            <person name="LaButti K."/>
            <person name="Andreopoulos B."/>
            <person name="Lipzen A."/>
            <person name="Chen C."/>
            <person name="Yan M."/>
            <person name="Daum C."/>
            <person name="Ng V."/>
            <person name="Clum A."/>
            <person name="Steindorff A."/>
            <person name="Ohm R.A."/>
            <person name="Martin F."/>
            <person name="Silar P."/>
            <person name="Natvig D.O."/>
            <person name="Lalanne C."/>
            <person name="Gautier V."/>
            <person name="Ament-Velasquez S.L."/>
            <person name="Kruys A."/>
            <person name="Hutchinson M.I."/>
            <person name="Powell A.J."/>
            <person name="Barry K."/>
            <person name="Miller A.N."/>
            <person name="Grigoriev I.V."/>
            <person name="Debuchy R."/>
            <person name="Gladieux P."/>
            <person name="Hiltunen Thoren M."/>
            <person name="Johannesson H."/>
        </authorList>
    </citation>
    <scope>NUCLEOTIDE SEQUENCE</scope>
    <source>
        <strain evidence="2">CBS 123565</strain>
    </source>
</reference>
<reference evidence="2" key="2">
    <citation type="submission" date="2023-05" db="EMBL/GenBank/DDBJ databases">
        <authorList>
            <consortium name="Lawrence Berkeley National Laboratory"/>
            <person name="Steindorff A."/>
            <person name="Hensen N."/>
            <person name="Bonometti L."/>
            <person name="Westerberg I."/>
            <person name="Brannstrom I.O."/>
            <person name="Guillou S."/>
            <person name="Cros-Aarteil S."/>
            <person name="Calhoun S."/>
            <person name="Haridas S."/>
            <person name="Kuo A."/>
            <person name="Mondo S."/>
            <person name="Pangilinan J."/>
            <person name="Riley R."/>
            <person name="Labutti K."/>
            <person name="Andreopoulos B."/>
            <person name="Lipzen A."/>
            <person name="Chen C."/>
            <person name="Yanf M."/>
            <person name="Daum C."/>
            <person name="Ng V."/>
            <person name="Clum A."/>
            <person name="Ohm R."/>
            <person name="Martin F."/>
            <person name="Silar P."/>
            <person name="Natvig D."/>
            <person name="Lalanne C."/>
            <person name="Gautier V."/>
            <person name="Ament-Velasquez S.L."/>
            <person name="Kruys A."/>
            <person name="Hutchinson M.I."/>
            <person name="Powell A.J."/>
            <person name="Barry K."/>
            <person name="Miller A.N."/>
            <person name="Grigoriev I.V."/>
            <person name="Debuchy R."/>
            <person name="Gladieux P."/>
            <person name="Thoren M.H."/>
            <person name="Johannesson H."/>
        </authorList>
    </citation>
    <scope>NUCLEOTIDE SEQUENCE</scope>
    <source>
        <strain evidence="2">CBS 123565</strain>
    </source>
</reference>
<dbReference type="EMBL" id="MU853403">
    <property type="protein sequence ID" value="KAK4136404.1"/>
    <property type="molecule type" value="Genomic_DNA"/>
</dbReference>
<evidence type="ECO:0000313" key="3">
    <source>
        <dbReference type="Proteomes" id="UP001304895"/>
    </source>
</evidence>
<evidence type="ECO:0000256" key="1">
    <source>
        <dbReference type="SAM" id="MobiDB-lite"/>
    </source>
</evidence>
<gene>
    <name evidence="2" type="ORF">BT67DRAFT_177233</name>
</gene>
<feature type="region of interest" description="Disordered" evidence="1">
    <location>
        <begin position="56"/>
        <end position="84"/>
    </location>
</feature>
<proteinExistence type="predicted"/>
<evidence type="ECO:0000313" key="2">
    <source>
        <dbReference type="EMBL" id="KAK4136404.1"/>
    </source>
</evidence>
<keyword evidence="3" id="KW-1185">Reference proteome</keyword>
<name>A0AAN6ZG92_9PEZI</name>
<dbReference type="Proteomes" id="UP001304895">
    <property type="component" value="Unassembled WGS sequence"/>
</dbReference>
<dbReference type="AlphaFoldDB" id="A0AAN6ZG92"/>
<accession>A0AAN6ZG92</accession>
<sequence>MAERLTTTHSTHHDDLMDRVIRRFQVRPLGGSFLQSHALTTTFCCHVSHSCCSLPASPNARPNRRHQREEGTWQAVEQERQNQV</sequence>
<comment type="caution">
    <text evidence="2">The sequence shown here is derived from an EMBL/GenBank/DDBJ whole genome shotgun (WGS) entry which is preliminary data.</text>
</comment>
<feature type="compositionally biased region" description="Basic and acidic residues" evidence="1">
    <location>
        <begin position="67"/>
        <end position="84"/>
    </location>
</feature>